<accession>A0AAI9Y6N3</accession>
<comment type="caution">
    <text evidence="2">The sequence shown here is derived from an EMBL/GenBank/DDBJ whole genome shotgun (WGS) entry which is preliminary data.</text>
</comment>
<protein>
    <submittedName>
        <fullName evidence="2">Helix-loop-helix DNA-binding domain-containing protein</fullName>
    </submittedName>
</protein>
<dbReference type="GO" id="GO:0003677">
    <property type="term" value="F:DNA binding"/>
    <property type="evidence" value="ECO:0007669"/>
    <property type="project" value="UniProtKB-KW"/>
</dbReference>
<reference evidence="2" key="1">
    <citation type="submission" date="2016-11" db="EMBL/GenBank/DDBJ databases">
        <title>The genome sequence of Colletotrichum cuscutae.</title>
        <authorList>
            <person name="Baroncelli R."/>
        </authorList>
    </citation>
    <scope>NUCLEOTIDE SEQUENCE</scope>
    <source>
        <strain evidence="2">IMI 304802</strain>
    </source>
</reference>
<dbReference type="Proteomes" id="UP001239213">
    <property type="component" value="Unassembled WGS sequence"/>
</dbReference>
<feature type="domain" description="Sterol regulatory element-binding protein 1 C-terminal" evidence="1">
    <location>
        <begin position="1"/>
        <end position="39"/>
    </location>
</feature>
<evidence type="ECO:0000313" key="3">
    <source>
        <dbReference type="Proteomes" id="UP001239213"/>
    </source>
</evidence>
<dbReference type="AlphaFoldDB" id="A0AAI9Y6N3"/>
<gene>
    <name evidence="2" type="ORF">CCUS01_16540</name>
</gene>
<evidence type="ECO:0000313" key="2">
    <source>
        <dbReference type="EMBL" id="KAK1477718.1"/>
    </source>
</evidence>
<proteinExistence type="predicted"/>
<sequence length="52" mass="5490">MLTGLTEEQEAARVKAWSIALDAQLAGGDVEINKSRLTLGHANPDQTSHASS</sequence>
<dbReference type="Pfam" id="PF09427">
    <property type="entry name" value="DUF2014"/>
    <property type="match status" value="1"/>
</dbReference>
<name>A0AAI9Y6N3_9PEZI</name>
<organism evidence="2 3">
    <name type="scientific">Colletotrichum cuscutae</name>
    <dbReference type="NCBI Taxonomy" id="1209917"/>
    <lineage>
        <taxon>Eukaryota</taxon>
        <taxon>Fungi</taxon>
        <taxon>Dikarya</taxon>
        <taxon>Ascomycota</taxon>
        <taxon>Pezizomycotina</taxon>
        <taxon>Sordariomycetes</taxon>
        <taxon>Hypocreomycetidae</taxon>
        <taxon>Glomerellales</taxon>
        <taxon>Glomerellaceae</taxon>
        <taxon>Colletotrichum</taxon>
        <taxon>Colletotrichum acutatum species complex</taxon>
    </lineage>
</organism>
<keyword evidence="2" id="KW-0238">DNA-binding</keyword>
<dbReference type="EMBL" id="MPDP01000128">
    <property type="protein sequence ID" value="KAK1477718.1"/>
    <property type="molecule type" value="Genomic_DNA"/>
</dbReference>
<keyword evidence="3" id="KW-1185">Reference proteome</keyword>
<dbReference type="InterPro" id="IPR019006">
    <property type="entry name" value="Sre1_C"/>
</dbReference>
<dbReference type="GO" id="GO:0032933">
    <property type="term" value="P:SREBP signaling pathway"/>
    <property type="evidence" value="ECO:0007669"/>
    <property type="project" value="InterPro"/>
</dbReference>
<evidence type="ECO:0000259" key="1">
    <source>
        <dbReference type="Pfam" id="PF09427"/>
    </source>
</evidence>
<dbReference type="GO" id="GO:0045944">
    <property type="term" value="P:positive regulation of transcription by RNA polymerase II"/>
    <property type="evidence" value="ECO:0007669"/>
    <property type="project" value="InterPro"/>
</dbReference>